<dbReference type="GO" id="GO:0045053">
    <property type="term" value="P:protein retention in Golgi apparatus"/>
    <property type="evidence" value="ECO:0007669"/>
    <property type="project" value="TreeGrafter"/>
</dbReference>
<dbReference type="GO" id="GO:0006623">
    <property type="term" value="P:protein targeting to vacuole"/>
    <property type="evidence" value="ECO:0007669"/>
    <property type="project" value="TreeGrafter"/>
</dbReference>
<evidence type="ECO:0000313" key="1">
    <source>
        <dbReference type="Proteomes" id="UP000887578"/>
    </source>
</evidence>
<proteinExistence type="predicted"/>
<accession>A0A914Q2D4</accession>
<sequence>MPWQIHNFKIIFKPECIRFWLKSDSTSPMKFYVTQTFIKQLKSAYSKWPVHAEDIVQEMQTSIHHYNIEGEVNIPAGFGISVINNVTAEELIYAKFQGIQMNFCRFEKIYIFSGHINSLKIDNQLSKVEKRQFLHCQVNALKKGESYYGNLFKLMPFSSDSLFSFFPAIKIEISYTPLENYDAFDNQYTVFEEEIFCFRLKLCDISIFMDEKLLWKLVQFYEGCTLSDPKTIAIPKNVELASEAYETDVIRKCYFGTLDLEVGNIAVTELETLKRQSSIKLISFENAMIKLPPFHIYRRYYQSLEFFIDALSKFYTYELQNQTLNIFFTMDSIGMREFTSDLKETLEGVFVEGDVVKFLYGGSKVVKTMVLNSLLKLKNLFRWW</sequence>
<keyword evidence="1" id="KW-1185">Reference proteome</keyword>
<dbReference type="InterPro" id="IPR026847">
    <property type="entry name" value="VPS13"/>
</dbReference>
<dbReference type="PANTHER" id="PTHR16166">
    <property type="entry name" value="VACUOLAR PROTEIN SORTING-ASSOCIATED PROTEIN VPS13"/>
    <property type="match status" value="1"/>
</dbReference>
<organism evidence="1 2">
    <name type="scientific">Panagrolaimus davidi</name>
    <dbReference type="NCBI Taxonomy" id="227884"/>
    <lineage>
        <taxon>Eukaryota</taxon>
        <taxon>Metazoa</taxon>
        <taxon>Ecdysozoa</taxon>
        <taxon>Nematoda</taxon>
        <taxon>Chromadorea</taxon>
        <taxon>Rhabditida</taxon>
        <taxon>Tylenchina</taxon>
        <taxon>Panagrolaimomorpha</taxon>
        <taxon>Panagrolaimoidea</taxon>
        <taxon>Panagrolaimidae</taxon>
        <taxon>Panagrolaimus</taxon>
    </lineage>
</organism>
<dbReference type="PANTHER" id="PTHR16166:SF141">
    <property type="entry name" value="INTERMEMBRANE LIPID TRANSFER PROTEIN VPS13D"/>
    <property type="match status" value="1"/>
</dbReference>
<name>A0A914Q2D4_9BILA</name>
<dbReference type="GO" id="GO:0007005">
    <property type="term" value="P:mitochondrion organization"/>
    <property type="evidence" value="ECO:0007669"/>
    <property type="project" value="TreeGrafter"/>
</dbReference>
<dbReference type="Proteomes" id="UP000887578">
    <property type="component" value="Unplaced"/>
</dbReference>
<dbReference type="AlphaFoldDB" id="A0A914Q2D4"/>
<evidence type="ECO:0000313" key="2">
    <source>
        <dbReference type="WBParaSite" id="PDA_v2.g25339.t1"/>
    </source>
</evidence>
<reference evidence="2" key="1">
    <citation type="submission" date="2022-11" db="UniProtKB">
        <authorList>
            <consortium name="WormBaseParasite"/>
        </authorList>
    </citation>
    <scope>IDENTIFICATION</scope>
</reference>
<dbReference type="WBParaSite" id="PDA_v2.g25339.t1">
    <property type="protein sequence ID" value="PDA_v2.g25339.t1"/>
    <property type="gene ID" value="PDA_v2.g25339"/>
</dbReference>
<protein>
    <submittedName>
        <fullName evidence="2">Uncharacterized protein</fullName>
    </submittedName>
</protein>